<dbReference type="EMBL" id="JANPWB010000008">
    <property type="protein sequence ID" value="KAJ1165179.1"/>
    <property type="molecule type" value="Genomic_DNA"/>
</dbReference>
<keyword evidence="3" id="KW-1185">Reference proteome</keyword>
<dbReference type="Proteomes" id="UP001066276">
    <property type="component" value="Chromosome 4_2"/>
</dbReference>
<accession>A0AAV7SM59</accession>
<feature type="compositionally biased region" description="Gly residues" evidence="1">
    <location>
        <begin position="1"/>
        <end position="10"/>
    </location>
</feature>
<protein>
    <submittedName>
        <fullName evidence="2">Uncharacterized protein</fullName>
    </submittedName>
</protein>
<feature type="compositionally biased region" description="Basic and acidic residues" evidence="1">
    <location>
        <begin position="17"/>
        <end position="28"/>
    </location>
</feature>
<reference evidence="2" key="1">
    <citation type="journal article" date="2022" name="bioRxiv">
        <title>Sequencing and chromosome-scale assembly of the giantPleurodeles waltlgenome.</title>
        <authorList>
            <person name="Brown T."/>
            <person name="Elewa A."/>
            <person name="Iarovenko S."/>
            <person name="Subramanian E."/>
            <person name="Araus A.J."/>
            <person name="Petzold A."/>
            <person name="Susuki M."/>
            <person name="Suzuki K.-i.T."/>
            <person name="Hayashi T."/>
            <person name="Toyoda A."/>
            <person name="Oliveira C."/>
            <person name="Osipova E."/>
            <person name="Leigh N.D."/>
            <person name="Simon A."/>
            <person name="Yun M.H."/>
        </authorList>
    </citation>
    <scope>NUCLEOTIDE SEQUENCE</scope>
    <source>
        <strain evidence="2">20211129_DDA</strain>
        <tissue evidence="2">Liver</tissue>
    </source>
</reference>
<evidence type="ECO:0000256" key="1">
    <source>
        <dbReference type="SAM" id="MobiDB-lite"/>
    </source>
</evidence>
<evidence type="ECO:0000313" key="2">
    <source>
        <dbReference type="EMBL" id="KAJ1165179.1"/>
    </source>
</evidence>
<sequence>MGKVGSGQLYGPGYWLAEDHGPDGEERAATAPSLDGVASKTRGGGPHPGCIDEVNGSHVEQRNSKKLRLHYDRATSSLVLEQSGLHPRTRGVE</sequence>
<gene>
    <name evidence="2" type="ORF">NDU88_005608</name>
</gene>
<organism evidence="2 3">
    <name type="scientific">Pleurodeles waltl</name>
    <name type="common">Iberian ribbed newt</name>
    <dbReference type="NCBI Taxonomy" id="8319"/>
    <lineage>
        <taxon>Eukaryota</taxon>
        <taxon>Metazoa</taxon>
        <taxon>Chordata</taxon>
        <taxon>Craniata</taxon>
        <taxon>Vertebrata</taxon>
        <taxon>Euteleostomi</taxon>
        <taxon>Amphibia</taxon>
        <taxon>Batrachia</taxon>
        <taxon>Caudata</taxon>
        <taxon>Salamandroidea</taxon>
        <taxon>Salamandridae</taxon>
        <taxon>Pleurodelinae</taxon>
        <taxon>Pleurodeles</taxon>
    </lineage>
</organism>
<feature type="region of interest" description="Disordered" evidence="1">
    <location>
        <begin position="1"/>
        <end position="64"/>
    </location>
</feature>
<comment type="caution">
    <text evidence="2">The sequence shown here is derived from an EMBL/GenBank/DDBJ whole genome shotgun (WGS) entry which is preliminary data.</text>
</comment>
<proteinExistence type="predicted"/>
<name>A0AAV7SM59_PLEWA</name>
<dbReference type="AlphaFoldDB" id="A0AAV7SM59"/>
<evidence type="ECO:0000313" key="3">
    <source>
        <dbReference type="Proteomes" id="UP001066276"/>
    </source>
</evidence>